<evidence type="ECO:0000313" key="4">
    <source>
        <dbReference type="Proteomes" id="UP000694548"/>
    </source>
</evidence>
<dbReference type="Pfam" id="PF13873">
    <property type="entry name" value="Myb_DNA-bind_5"/>
    <property type="match status" value="1"/>
</dbReference>
<evidence type="ECO:0000259" key="2">
    <source>
        <dbReference type="Pfam" id="PF13873"/>
    </source>
</evidence>
<protein>
    <submittedName>
        <fullName evidence="3">Zgc:153990</fullName>
    </submittedName>
</protein>
<dbReference type="PANTHER" id="PTHR23098:SF3">
    <property type="entry name" value="MYB-RELATED TRANSCRIPTION FACTOR, PARTNER OF PROFILIN"/>
    <property type="match status" value="1"/>
</dbReference>
<dbReference type="InterPro" id="IPR028002">
    <property type="entry name" value="Myb_DNA-bind_5"/>
</dbReference>
<evidence type="ECO:0000313" key="3">
    <source>
        <dbReference type="Ensembl" id="ENSNFUP00015019871.1"/>
    </source>
</evidence>
<dbReference type="GeneTree" id="ENSGT00450000040324"/>
<evidence type="ECO:0000256" key="1">
    <source>
        <dbReference type="SAM" id="MobiDB-lite"/>
    </source>
</evidence>
<reference evidence="3" key="1">
    <citation type="submission" date="2014-08" db="EMBL/GenBank/DDBJ databases">
        <authorList>
            <person name="Senf B."/>
            <person name="Petzold A."/>
            <person name="Downie B.R."/>
            <person name="Koch P."/>
            <person name="Platzer M."/>
        </authorList>
    </citation>
    <scope>NUCLEOTIDE SEQUENCE [LARGE SCALE GENOMIC DNA]</scope>
    <source>
        <strain evidence="3">GRZ</strain>
    </source>
</reference>
<feature type="compositionally biased region" description="Polar residues" evidence="1">
    <location>
        <begin position="209"/>
        <end position="222"/>
    </location>
</feature>
<feature type="compositionally biased region" description="Acidic residues" evidence="1">
    <location>
        <begin position="232"/>
        <end position="248"/>
    </location>
</feature>
<dbReference type="AlphaFoldDB" id="A0A8C6NRD9"/>
<feature type="domain" description="Myb/SANT-like DNA-binding" evidence="2">
    <location>
        <begin position="68"/>
        <end position="121"/>
    </location>
</feature>
<reference evidence="3" key="3">
    <citation type="submission" date="2025-09" db="UniProtKB">
        <authorList>
            <consortium name="Ensembl"/>
        </authorList>
    </citation>
    <scope>IDENTIFICATION</scope>
</reference>
<organism evidence="3 4">
    <name type="scientific">Nothobranchius furzeri</name>
    <name type="common">Turquoise killifish</name>
    <dbReference type="NCBI Taxonomy" id="105023"/>
    <lineage>
        <taxon>Eukaryota</taxon>
        <taxon>Metazoa</taxon>
        <taxon>Chordata</taxon>
        <taxon>Craniata</taxon>
        <taxon>Vertebrata</taxon>
        <taxon>Euteleostomi</taxon>
        <taxon>Actinopterygii</taxon>
        <taxon>Neopterygii</taxon>
        <taxon>Teleostei</taxon>
        <taxon>Neoteleostei</taxon>
        <taxon>Acanthomorphata</taxon>
        <taxon>Ovalentaria</taxon>
        <taxon>Atherinomorphae</taxon>
        <taxon>Cyprinodontiformes</taxon>
        <taxon>Nothobranchiidae</taxon>
        <taxon>Nothobranchius</taxon>
    </lineage>
</organism>
<accession>A0A8C6NRD9</accession>
<name>A0A8C6NRD9_NOTFU</name>
<sequence length="476" mass="52394">MSSSVFYSQDSATRFKKRKARFSFSEVHVLLDEVRRNRAIVVGTCLWITVLLCTSLNTCLKGETCLSLTGKFNRGVATETKKRTWAEITVRVNEIGECQREVIEVIKKWSDLKCDTKRKVAAMRTGTVPHRGLNSRLSRDLSQTEKIVLQILEMDEDDDQSTSDFGPLGDDDDVPEEEEEMDEEDMIGMHNSPNGGMNATSMPPPPPYSTSGLTHSGDSSQPAFDVQYEVPPPEDTETGFGDSDEEQREDSRSSSQAAKSAADHQVNNGVHKQGQPQTAATLPTPHQPPLNTRDSLLQNASLSLQEQHATNILLETVSRSLELLAESVQQLAETQQEFVRESLQLQRETVQVLKVEVSLVLVSGLVSTMTVGDDGVKQIFENLVGLLVTSDAANSHDEGVTRIVDTSLDDVIQSVTAGCLLVPQFSIQLLGQDLGHVVVVLGQVWVLLLNLVVEFEVVVGVSKRHDCFLTLQTGKH</sequence>
<feature type="compositionally biased region" description="Polar residues" evidence="1">
    <location>
        <begin position="265"/>
        <end position="281"/>
    </location>
</feature>
<feature type="compositionally biased region" description="Acidic residues" evidence="1">
    <location>
        <begin position="169"/>
        <end position="186"/>
    </location>
</feature>
<proteinExistence type="predicted"/>
<keyword evidence="4" id="KW-1185">Reference proteome</keyword>
<feature type="region of interest" description="Disordered" evidence="1">
    <location>
        <begin position="154"/>
        <end position="293"/>
    </location>
</feature>
<dbReference type="Proteomes" id="UP000694548">
    <property type="component" value="Chromosome sgr11"/>
</dbReference>
<gene>
    <name evidence="3" type="primary">zgc:153990</name>
</gene>
<dbReference type="PANTHER" id="PTHR23098">
    <property type="entry name" value="AGAP001331-PA-RELATED"/>
    <property type="match status" value="1"/>
</dbReference>
<dbReference type="Ensembl" id="ENSNFUT00015020797.1">
    <property type="protein sequence ID" value="ENSNFUP00015019871.1"/>
    <property type="gene ID" value="ENSNFUG00015009613.1"/>
</dbReference>
<dbReference type="GO" id="GO:0005634">
    <property type="term" value="C:nucleus"/>
    <property type="evidence" value="ECO:0007669"/>
    <property type="project" value="TreeGrafter"/>
</dbReference>
<reference evidence="3" key="2">
    <citation type="submission" date="2025-08" db="UniProtKB">
        <authorList>
            <consortium name="Ensembl"/>
        </authorList>
    </citation>
    <scope>IDENTIFICATION</scope>
</reference>
<feature type="compositionally biased region" description="Polar residues" evidence="1">
    <location>
        <begin position="191"/>
        <end position="201"/>
    </location>
</feature>